<reference evidence="5" key="1">
    <citation type="submission" date="2022-07" db="EMBL/GenBank/DDBJ databases">
        <title>Phylogenomic reconstructions and comparative analyses of Kickxellomycotina fungi.</title>
        <authorList>
            <person name="Reynolds N.K."/>
            <person name="Stajich J.E."/>
            <person name="Barry K."/>
            <person name="Grigoriev I.V."/>
            <person name="Crous P."/>
            <person name="Smith M.E."/>
        </authorList>
    </citation>
    <scope>NUCLEOTIDE SEQUENCE</scope>
    <source>
        <strain evidence="5">NBRC 100468</strain>
    </source>
</reference>
<feature type="compositionally biased region" description="Polar residues" evidence="3">
    <location>
        <begin position="1"/>
        <end position="20"/>
    </location>
</feature>
<dbReference type="InterPro" id="IPR035979">
    <property type="entry name" value="RBD_domain_sf"/>
</dbReference>
<keyword evidence="6" id="KW-1185">Reference proteome</keyword>
<dbReference type="SUPFAM" id="SSF54928">
    <property type="entry name" value="RNA-binding domain, RBD"/>
    <property type="match status" value="2"/>
</dbReference>
<dbReference type="OrthoDB" id="1099063at2759"/>
<feature type="region of interest" description="Disordered" evidence="3">
    <location>
        <begin position="101"/>
        <end position="185"/>
    </location>
</feature>
<dbReference type="InterPro" id="IPR000504">
    <property type="entry name" value="RRM_dom"/>
</dbReference>
<dbReference type="InterPro" id="IPR012677">
    <property type="entry name" value="Nucleotide-bd_a/b_plait_sf"/>
</dbReference>
<proteinExistence type="predicted"/>
<evidence type="ECO:0000256" key="1">
    <source>
        <dbReference type="ARBA" id="ARBA00022884"/>
    </source>
</evidence>
<feature type="compositionally biased region" description="Basic and acidic residues" evidence="3">
    <location>
        <begin position="285"/>
        <end position="304"/>
    </location>
</feature>
<feature type="compositionally biased region" description="Basic and acidic residues" evidence="3">
    <location>
        <begin position="153"/>
        <end position="166"/>
    </location>
</feature>
<dbReference type="EMBL" id="JANBPU010000006">
    <property type="protein sequence ID" value="KAJ1921157.1"/>
    <property type="molecule type" value="Genomic_DNA"/>
</dbReference>
<dbReference type="GO" id="GO:0005634">
    <property type="term" value="C:nucleus"/>
    <property type="evidence" value="ECO:0007669"/>
    <property type="project" value="TreeGrafter"/>
</dbReference>
<feature type="compositionally biased region" description="Basic and acidic residues" evidence="3">
    <location>
        <begin position="261"/>
        <end position="276"/>
    </location>
</feature>
<gene>
    <name evidence="5" type="ORF">H4219_000755</name>
</gene>
<dbReference type="AlphaFoldDB" id="A0A9W8A4W2"/>
<evidence type="ECO:0000256" key="3">
    <source>
        <dbReference type="SAM" id="MobiDB-lite"/>
    </source>
</evidence>
<dbReference type="Pfam" id="PF00076">
    <property type="entry name" value="RRM_1"/>
    <property type="match status" value="1"/>
</dbReference>
<feature type="domain" description="RRM" evidence="4">
    <location>
        <begin position="34"/>
        <end position="110"/>
    </location>
</feature>
<sequence>MTDTVSVPATTPSVDNSNTAPAVPAEPTDAVNKAEVYVGNLPKGYTSENLKTLFADAGEIKSVKIIRGARPSSRFGLVLFSNESDAEKVINSEKTYKAEDTELKIRQARPKGAKSARRGFRNQRAKNPASENKSNSDDSKDRESQDQEEGEESGEKKSANNRGDGRRRGRGRGRGRGRRLPRVPISERVEVDNQIFLRRYGGKPSEEEVRKLFEEFSISSINLRYKSCFITVPNKDLRDQILNKHKETPYKVDGRDLHIEVAHEPRKLETKQEKTAGESSEAVDEDKKKDVSADAKLAEAEAST</sequence>
<name>A0A9W8A4W2_9FUNG</name>
<dbReference type="GO" id="GO:0003729">
    <property type="term" value="F:mRNA binding"/>
    <property type="evidence" value="ECO:0007669"/>
    <property type="project" value="TreeGrafter"/>
</dbReference>
<evidence type="ECO:0000313" key="5">
    <source>
        <dbReference type="EMBL" id="KAJ1921157.1"/>
    </source>
</evidence>
<feature type="compositionally biased region" description="Basic and acidic residues" evidence="3">
    <location>
        <begin position="134"/>
        <end position="145"/>
    </location>
</feature>
<feature type="region of interest" description="Disordered" evidence="3">
    <location>
        <begin position="1"/>
        <end position="27"/>
    </location>
</feature>
<feature type="compositionally biased region" description="Basic residues" evidence="3">
    <location>
        <begin position="167"/>
        <end position="181"/>
    </location>
</feature>
<organism evidence="5 6">
    <name type="scientific">Mycoemilia scoparia</name>
    <dbReference type="NCBI Taxonomy" id="417184"/>
    <lineage>
        <taxon>Eukaryota</taxon>
        <taxon>Fungi</taxon>
        <taxon>Fungi incertae sedis</taxon>
        <taxon>Zoopagomycota</taxon>
        <taxon>Kickxellomycotina</taxon>
        <taxon>Kickxellomycetes</taxon>
        <taxon>Kickxellales</taxon>
        <taxon>Kickxellaceae</taxon>
        <taxon>Mycoemilia</taxon>
    </lineage>
</organism>
<dbReference type="PROSITE" id="PS50102">
    <property type="entry name" value="RRM"/>
    <property type="match status" value="1"/>
</dbReference>
<keyword evidence="1 2" id="KW-0694">RNA-binding</keyword>
<dbReference type="CDD" id="cd00590">
    <property type="entry name" value="RRM_SF"/>
    <property type="match status" value="1"/>
</dbReference>
<evidence type="ECO:0000259" key="4">
    <source>
        <dbReference type="PROSITE" id="PS50102"/>
    </source>
</evidence>
<accession>A0A9W8A4W2</accession>
<dbReference type="Proteomes" id="UP001150538">
    <property type="component" value="Unassembled WGS sequence"/>
</dbReference>
<dbReference type="SMART" id="SM00360">
    <property type="entry name" value="RRM"/>
    <property type="match status" value="2"/>
</dbReference>
<dbReference type="Gene3D" id="3.30.70.330">
    <property type="match status" value="1"/>
</dbReference>
<evidence type="ECO:0000313" key="6">
    <source>
        <dbReference type="Proteomes" id="UP001150538"/>
    </source>
</evidence>
<dbReference type="PANTHER" id="PTHR48025">
    <property type="entry name" value="OS02G0815200 PROTEIN"/>
    <property type="match status" value="1"/>
</dbReference>
<comment type="caution">
    <text evidence="5">The sequence shown here is derived from an EMBL/GenBank/DDBJ whole genome shotgun (WGS) entry which is preliminary data.</text>
</comment>
<feature type="compositionally biased region" description="Basic residues" evidence="3">
    <location>
        <begin position="106"/>
        <end position="124"/>
    </location>
</feature>
<evidence type="ECO:0000256" key="2">
    <source>
        <dbReference type="PROSITE-ProRule" id="PRU00176"/>
    </source>
</evidence>
<dbReference type="PANTHER" id="PTHR48025:SF1">
    <property type="entry name" value="RRM DOMAIN-CONTAINING PROTEIN"/>
    <property type="match status" value="1"/>
</dbReference>
<protein>
    <recommendedName>
        <fullName evidence="4">RRM domain-containing protein</fullName>
    </recommendedName>
</protein>
<feature type="region of interest" description="Disordered" evidence="3">
    <location>
        <begin position="261"/>
        <end position="304"/>
    </location>
</feature>
<dbReference type="InterPro" id="IPR050502">
    <property type="entry name" value="Euk_RNA-bind_prot"/>
</dbReference>